<gene>
    <name evidence="2" type="ORF">DES47_10413</name>
</gene>
<feature type="domain" description="Xylose isomerase-like TIM barrel" evidence="1">
    <location>
        <begin position="31"/>
        <end position="220"/>
    </location>
</feature>
<keyword evidence="3" id="KW-1185">Reference proteome</keyword>
<evidence type="ECO:0000313" key="2">
    <source>
        <dbReference type="EMBL" id="TDP63732.1"/>
    </source>
</evidence>
<dbReference type="Proteomes" id="UP000295361">
    <property type="component" value="Unassembled WGS sequence"/>
</dbReference>
<accession>A0A4R6QKH9</accession>
<organism evidence="2 3">
    <name type="scientific">Roseateles toxinivorans</name>
    <dbReference type="NCBI Taxonomy" id="270368"/>
    <lineage>
        <taxon>Bacteria</taxon>
        <taxon>Pseudomonadati</taxon>
        <taxon>Pseudomonadota</taxon>
        <taxon>Betaproteobacteria</taxon>
        <taxon>Burkholderiales</taxon>
        <taxon>Sphaerotilaceae</taxon>
        <taxon>Roseateles</taxon>
    </lineage>
</organism>
<keyword evidence="2" id="KW-0413">Isomerase</keyword>
<reference evidence="2 3" key="1">
    <citation type="submission" date="2019-03" db="EMBL/GenBank/DDBJ databases">
        <title>Genomic Encyclopedia of Type Strains, Phase IV (KMG-IV): sequencing the most valuable type-strain genomes for metagenomic binning, comparative biology and taxonomic classification.</title>
        <authorList>
            <person name="Goeker M."/>
        </authorList>
    </citation>
    <scope>NUCLEOTIDE SEQUENCE [LARGE SCALE GENOMIC DNA]</scope>
    <source>
        <strain evidence="2 3">DSM 16998</strain>
    </source>
</reference>
<dbReference type="Gene3D" id="3.20.20.150">
    <property type="entry name" value="Divalent-metal-dependent TIM barrel enzymes"/>
    <property type="match status" value="1"/>
</dbReference>
<comment type="caution">
    <text evidence="2">The sequence shown here is derived from an EMBL/GenBank/DDBJ whole genome shotgun (WGS) entry which is preliminary data.</text>
</comment>
<dbReference type="InParanoid" id="A0A4R6QKH9"/>
<dbReference type="InterPro" id="IPR013022">
    <property type="entry name" value="Xyl_isomerase-like_TIM-brl"/>
</dbReference>
<dbReference type="EMBL" id="SNXS01000004">
    <property type="protein sequence ID" value="TDP63732.1"/>
    <property type="molecule type" value="Genomic_DNA"/>
</dbReference>
<evidence type="ECO:0000313" key="3">
    <source>
        <dbReference type="Proteomes" id="UP000295361"/>
    </source>
</evidence>
<dbReference type="GO" id="GO:0016853">
    <property type="term" value="F:isomerase activity"/>
    <property type="evidence" value="ECO:0007669"/>
    <property type="project" value="UniProtKB-KW"/>
</dbReference>
<evidence type="ECO:0000259" key="1">
    <source>
        <dbReference type="Pfam" id="PF01261"/>
    </source>
</evidence>
<dbReference type="AlphaFoldDB" id="A0A4R6QKH9"/>
<sequence>MMSVGQAPLLISLSSFGASEVLMRGQLHYTRLAQAAGADGVEVRGELLVDAAAELPALAETGLVAVYSSPDGLWAADGGLDVEALELGLRRATALRAPRLKMAIGGFGRGALGGLAALRERLAQSPVELVIENDQTPAAGTLTALQRFFTAADAAGLSLGMTFDMGNWHWMGECARQAAETLAPRVRYVHCKGVQRQRERWIAVPIADSVAPWRAVLRAMPAGLPWAIEYPLQGDDLVATTHNELALLRAARELA</sequence>
<proteinExistence type="predicted"/>
<protein>
    <submittedName>
        <fullName evidence="2">Sugar phosphate isomerase/epimerase</fullName>
    </submittedName>
</protein>
<dbReference type="SUPFAM" id="SSF51658">
    <property type="entry name" value="Xylose isomerase-like"/>
    <property type="match status" value="1"/>
</dbReference>
<dbReference type="Pfam" id="PF01261">
    <property type="entry name" value="AP_endonuc_2"/>
    <property type="match status" value="1"/>
</dbReference>
<dbReference type="InterPro" id="IPR036237">
    <property type="entry name" value="Xyl_isomerase-like_sf"/>
</dbReference>
<name>A0A4R6QKH9_9BURK</name>